<evidence type="ECO:0000313" key="9">
    <source>
        <dbReference type="Proteomes" id="UP000707535"/>
    </source>
</evidence>
<dbReference type="EMBL" id="DYXG01000057">
    <property type="protein sequence ID" value="HJE97133.1"/>
    <property type="molecule type" value="Genomic_DNA"/>
</dbReference>
<proteinExistence type="inferred from homology"/>
<evidence type="ECO:0000313" key="8">
    <source>
        <dbReference type="EMBL" id="HJE97133.1"/>
    </source>
</evidence>
<dbReference type="InterPro" id="IPR001638">
    <property type="entry name" value="Solute-binding_3/MltF_N"/>
</dbReference>
<dbReference type="SUPFAM" id="SSF53850">
    <property type="entry name" value="Periplasmic binding protein-like II"/>
    <property type="match status" value="1"/>
</dbReference>
<evidence type="ECO:0000256" key="4">
    <source>
        <dbReference type="ARBA" id="ARBA00022729"/>
    </source>
</evidence>
<evidence type="ECO:0000256" key="1">
    <source>
        <dbReference type="ARBA" id="ARBA00004418"/>
    </source>
</evidence>
<protein>
    <recommendedName>
        <fullName evidence="6">Putative aliphatic sulfonates-binding protein</fullName>
    </recommendedName>
</protein>
<dbReference type="InterPro" id="IPR015168">
    <property type="entry name" value="SsuA/THI5"/>
</dbReference>
<sequence length="323" mass="35631">MFLKRSKRKGLLIILVAVWSLIAIYGWRQIYGQNDKSLSKVVIGYQAGDEIDIAKLRGSFVKKMKAKGYAVSFREFQNGSAMMQALASGKIDYGRVGDTPPVSALAAGTKLTFVGAGGTRPLGSGIVVTKKSKIKKASDLEGKKIAYTRGTSSQYMVLKTLKKLGLTKNDVQLVNMDTNSAALAFAKGKVDAWATWDPYVSKAELKQQAKLIVSGSDVGVQNRNFLVSPTSFASKHQELNSLVIKYLGEDMQWANAHTTSLTKKLAASLDLDKDVVQRMLERRTFAMQKMSQRAVKEEQAISNLFYSQKIIKKKVQISPYVDK</sequence>
<dbReference type="SMART" id="SM00062">
    <property type="entry name" value="PBPb"/>
    <property type="match status" value="1"/>
</dbReference>
<comment type="function">
    <text evidence="5">Part of a binding-protein-dependent transport system for aliphatic sulfonates. Putative binding protein.</text>
</comment>
<dbReference type="PANTHER" id="PTHR30024">
    <property type="entry name" value="ALIPHATIC SULFONATES-BINDING PROTEIN-RELATED"/>
    <property type="match status" value="1"/>
</dbReference>
<evidence type="ECO:0000256" key="6">
    <source>
        <dbReference type="ARBA" id="ARBA00070228"/>
    </source>
</evidence>
<evidence type="ECO:0000256" key="5">
    <source>
        <dbReference type="ARBA" id="ARBA00055538"/>
    </source>
</evidence>
<dbReference type="Pfam" id="PF09084">
    <property type="entry name" value="NMT1"/>
    <property type="match status" value="1"/>
</dbReference>
<dbReference type="Proteomes" id="UP000707535">
    <property type="component" value="Unassembled WGS sequence"/>
</dbReference>
<dbReference type="PANTHER" id="PTHR30024:SF42">
    <property type="entry name" value="ALIPHATIC SULFONATES-BINDING PROTEIN-RELATED"/>
    <property type="match status" value="1"/>
</dbReference>
<dbReference type="GO" id="GO:0042626">
    <property type="term" value="F:ATPase-coupled transmembrane transporter activity"/>
    <property type="evidence" value="ECO:0007669"/>
    <property type="project" value="InterPro"/>
</dbReference>
<comment type="subcellular location">
    <subcellularLocation>
        <location evidence="1">Periplasm</location>
    </subcellularLocation>
</comment>
<dbReference type="InterPro" id="IPR010067">
    <property type="entry name" value="ABC_SsuA_sub-bd"/>
</dbReference>
<name>A0A921K0L7_9LACO</name>
<dbReference type="GO" id="GO:0016020">
    <property type="term" value="C:membrane"/>
    <property type="evidence" value="ECO:0007669"/>
    <property type="project" value="InterPro"/>
</dbReference>
<dbReference type="NCBIfam" id="TIGR01728">
    <property type="entry name" value="SsuA_fam"/>
    <property type="match status" value="1"/>
</dbReference>
<keyword evidence="4" id="KW-0732">Signal</keyword>
<evidence type="ECO:0000259" key="7">
    <source>
        <dbReference type="SMART" id="SM00062"/>
    </source>
</evidence>
<accession>A0A921K0L7</accession>
<dbReference type="AlphaFoldDB" id="A0A921K0L7"/>
<dbReference type="GO" id="GO:0042597">
    <property type="term" value="C:periplasmic space"/>
    <property type="evidence" value="ECO:0007669"/>
    <property type="project" value="UniProtKB-SubCell"/>
</dbReference>
<comment type="similarity">
    <text evidence="2">Belongs to the bacterial solute-binding protein SsuA/TauA family.</text>
</comment>
<organism evidence="8 9">
    <name type="scientific">Ligilactobacillus acidipiscis</name>
    <dbReference type="NCBI Taxonomy" id="89059"/>
    <lineage>
        <taxon>Bacteria</taxon>
        <taxon>Bacillati</taxon>
        <taxon>Bacillota</taxon>
        <taxon>Bacilli</taxon>
        <taxon>Lactobacillales</taxon>
        <taxon>Lactobacillaceae</taxon>
        <taxon>Ligilactobacillus</taxon>
    </lineage>
</organism>
<feature type="domain" description="Solute-binding protein family 3/N-terminal" evidence="7">
    <location>
        <begin position="40"/>
        <end position="250"/>
    </location>
</feature>
<keyword evidence="3" id="KW-0813">Transport</keyword>
<dbReference type="Gene3D" id="3.40.190.10">
    <property type="entry name" value="Periplasmic binding protein-like II"/>
    <property type="match status" value="2"/>
</dbReference>
<evidence type="ECO:0000256" key="2">
    <source>
        <dbReference type="ARBA" id="ARBA00010742"/>
    </source>
</evidence>
<reference evidence="8" key="2">
    <citation type="submission" date="2021-09" db="EMBL/GenBank/DDBJ databases">
        <authorList>
            <person name="Gilroy R."/>
        </authorList>
    </citation>
    <scope>NUCLEOTIDE SEQUENCE</scope>
    <source>
        <strain evidence="8">CHK174-6876</strain>
    </source>
</reference>
<dbReference type="FunFam" id="3.40.190.10:FF:000050">
    <property type="entry name" value="Sulfonate ABC transporter substrate-binding protein"/>
    <property type="match status" value="1"/>
</dbReference>
<gene>
    <name evidence="8" type="ORF">K8V00_05890</name>
</gene>
<evidence type="ECO:0000256" key="3">
    <source>
        <dbReference type="ARBA" id="ARBA00022448"/>
    </source>
</evidence>
<reference evidence="8" key="1">
    <citation type="journal article" date="2021" name="PeerJ">
        <title>Extensive microbial diversity within the chicken gut microbiome revealed by metagenomics and culture.</title>
        <authorList>
            <person name="Gilroy R."/>
            <person name="Ravi A."/>
            <person name="Getino M."/>
            <person name="Pursley I."/>
            <person name="Horton D.L."/>
            <person name="Alikhan N.F."/>
            <person name="Baker D."/>
            <person name="Gharbi K."/>
            <person name="Hall N."/>
            <person name="Watson M."/>
            <person name="Adriaenssens E.M."/>
            <person name="Foster-Nyarko E."/>
            <person name="Jarju S."/>
            <person name="Secka A."/>
            <person name="Antonio M."/>
            <person name="Oren A."/>
            <person name="Chaudhuri R.R."/>
            <person name="La Ragione R."/>
            <person name="Hildebrand F."/>
            <person name="Pallen M.J."/>
        </authorList>
    </citation>
    <scope>NUCLEOTIDE SEQUENCE</scope>
    <source>
        <strain evidence="8">CHK174-6876</strain>
    </source>
</reference>
<comment type="caution">
    <text evidence="8">The sequence shown here is derived from an EMBL/GenBank/DDBJ whole genome shotgun (WGS) entry which is preliminary data.</text>
</comment>